<dbReference type="Pfam" id="PF00149">
    <property type="entry name" value="Metallophos"/>
    <property type="match status" value="1"/>
</dbReference>
<dbReference type="OMA" id="IHPLTAD"/>
<dbReference type="eggNOG" id="KOG3947">
    <property type="taxonomic scope" value="Eukaryota"/>
</dbReference>
<dbReference type="KEGG" id="gtr:GLOTRDRAFT_37014"/>
<dbReference type="GO" id="GO:0016787">
    <property type="term" value="F:hydrolase activity"/>
    <property type="evidence" value="ECO:0007669"/>
    <property type="project" value="InterPro"/>
</dbReference>
<name>S7RXE5_GLOTA</name>
<dbReference type="SUPFAM" id="SSF56300">
    <property type="entry name" value="Metallo-dependent phosphatases"/>
    <property type="match status" value="1"/>
</dbReference>
<dbReference type="RefSeq" id="XP_007862947.1">
    <property type="nucleotide sequence ID" value="XM_007864756.1"/>
</dbReference>
<dbReference type="PANTHER" id="PTHR12905:SF0">
    <property type="entry name" value="CALCINEURIN-LIKE PHOSPHOESTERASE DOMAIN-CONTAINING PROTEIN"/>
    <property type="match status" value="1"/>
</dbReference>
<keyword evidence="3" id="KW-1185">Reference proteome</keyword>
<evidence type="ECO:0000259" key="1">
    <source>
        <dbReference type="Pfam" id="PF00149"/>
    </source>
</evidence>
<feature type="domain" description="Calcineurin-like phosphoesterase" evidence="1">
    <location>
        <begin position="38"/>
        <end position="238"/>
    </location>
</feature>
<gene>
    <name evidence="2" type="ORF">GLOTRDRAFT_37014</name>
</gene>
<dbReference type="Gene3D" id="3.60.21.10">
    <property type="match status" value="1"/>
</dbReference>
<protein>
    <submittedName>
        <fullName evidence="2">Metallo-dependent phosphatase</fullName>
    </submittedName>
</protein>
<proteinExistence type="predicted"/>
<dbReference type="HOGENOM" id="CLU_041441_4_0_1"/>
<evidence type="ECO:0000313" key="3">
    <source>
        <dbReference type="Proteomes" id="UP000030669"/>
    </source>
</evidence>
<dbReference type="InterPro" id="IPR029052">
    <property type="entry name" value="Metallo-depent_PP-like"/>
</dbReference>
<dbReference type="EMBL" id="KB469298">
    <property type="protein sequence ID" value="EPQ58009.1"/>
    <property type="molecule type" value="Genomic_DNA"/>
</dbReference>
<dbReference type="InterPro" id="IPR004843">
    <property type="entry name" value="Calcineurin-like_PHP"/>
</dbReference>
<reference evidence="2 3" key="1">
    <citation type="journal article" date="2012" name="Science">
        <title>The Paleozoic origin of enzymatic lignin decomposition reconstructed from 31 fungal genomes.</title>
        <authorList>
            <person name="Floudas D."/>
            <person name="Binder M."/>
            <person name="Riley R."/>
            <person name="Barry K."/>
            <person name="Blanchette R.A."/>
            <person name="Henrissat B."/>
            <person name="Martinez A.T."/>
            <person name="Otillar R."/>
            <person name="Spatafora J.W."/>
            <person name="Yadav J.S."/>
            <person name="Aerts A."/>
            <person name="Benoit I."/>
            <person name="Boyd A."/>
            <person name="Carlson A."/>
            <person name="Copeland A."/>
            <person name="Coutinho P.M."/>
            <person name="de Vries R.P."/>
            <person name="Ferreira P."/>
            <person name="Findley K."/>
            <person name="Foster B."/>
            <person name="Gaskell J."/>
            <person name="Glotzer D."/>
            <person name="Gorecki P."/>
            <person name="Heitman J."/>
            <person name="Hesse C."/>
            <person name="Hori C."/>
            <person name="Igarashi K."/>
            <person name="Jurgens J.A."/>
            <person name="Kallen N."/>
            <person name="Kersten P."/>
            <person name="Kohler A."/>
            <person name="Kuees U."/>
            <person name="Kumar T.K.A."/>
            <person name="Kuo A."/>
            <person name="LaButti K."/>
            <person name="Larrondo L.F."/>
            <person name="Lindquist E."/>
            <person name="Ling A."/>
            <person name="Lombard V."/>
            <person name="Lucas S."/>
            <person name="Lundell T."/>
            <person name="Martin R."/>
            <person name="McLaughlin D.J."/>
            <person name="Morgenstern I."/>
            <person name="Morin E."/>
            <person name="Murat C."/>
            <person name="Nagy L.G."/>
            <person name="Nolan M."/>
            <person name="Ohm R.A."/>
            <person name="Patyshakuliyeva A."/>
            <person name="Rokas A."/>
            <person name="Ruiz-Duenas F.J."/>
            <person name="Sabat G."/>
            <person name="Salamov A."/>
            <person name="Samejima M."/>
            <person name="Schmutz J."/>
            <person name="Slot J.C."/>
            <person name="St John F."/>
            <person name="Stenlid J."/>
            <person name="Sun H."/>
            <person name="Sun S."/>
            <person name="Syed K."/>
            <person name="Tsang A."/>
            <person name="Wiebenga A."/>
            <person name="Young D."/>
            <person name="Pisabarro A."/>
            <person name="Eastwood D.C."/>
            <person name="Martin F."/>
            <person name="Cullen D."/>
            <person name="Grigoriev I.V."/>
            <person name="Hibbett D.S."/>
        </authorList>
    </citation>
    <scope>NUCLEOTIDE SEQUENCE [LARGE SCALE GENOMIC DNA]</scope>
    <source>
        <strain evidence="2 3">ATCC 11539</strain>
    </source>
</reference>
<evidence type="ECO:0000313" key="2">
    <source>
        <dbReference type="EMBL" id="EPQ58009.1"/>
    </source>
</evidence>
<dbReference type="CDD" id="cd07379">
    <property type="entry name" value="MPP_239FB"/>
    <property type="match status" value="1"/>
</dbReference>
<dbReference type="PANTHER" id="PTHR12905">
    <property type="entry name" value="METALLOPHOSPHOESTERASE"/>
    <property type="match status" value="1"/>
</dbReference>
<sequence>MANEQRDLIDKLESPSAVVHIEYDMANPPPHRGPSWTRFVCISDTHAHVFPVPDGDVLLHSGDITNTGKLGDFQTSMGWLYELPHPTKIIIAGNHDLTLHRGWYEQNYDRWHRKKMESPQKVEPIYELLKGEKAKKARLVYLEDEEYTFQAKEGGRTWSVYGSPWSPWFYDWAFNYNRGPEAEKLISKFPKTDILLTHGPPHGILDQTLSEDHVGCEALAARLPHLQPRLHLFGHIHEAHGAELRAWNENASTVFVNAANWPMGPRCEPARKMGQRPSFGGPGFRPIIVDLLD</sequence>
<dbReference type="OrthoDB" id="630188at2759"/>
<accession>S7RXE5</accession>
<dbReference type="GeneID" id="19305746"/>
<dbReference type="InterPro" id="IPR051693">
    <property type="entry name" value="UPF0046_metallophosphoest"/>
</dbReference>
<organism evidence="2 3">
    <name type="scientific">Gloeophyllum trabeum (strain ATCC 11539 / FP-39264 / Madison 617)</name>
    <name type="common">Brown rot fungus</name>
    <dbReference type="NCBI Taxonomy" id="670483"/>
    <lineage>
        <taxon>Eukaryota</taxon>
        <taxon>Fungi</taxon>
        <taxon>Dikarya</taxon>
        <taxon>Basidiomycota</taxon>
        <taxon>Agaricomycotina</taxon>
        <taxon>Agaricomycetes</taxon>
        <taxon>Gloeophyllales</taxon>
        <taxon>Gloeophyllaceae</taxon>
        <taxon>Gloeophyllum</taxon>
    </lineage>
</organism>
<dbReference type="Proteomes" id="UP000030669">
    <property type="component" value="Unassembled WGS sequence"/>
</dbReference>
<dbReference type="AlphaFoldDB" id="S7RXE5"/>